<comment type="similarity">
    <text evidence="1">Belongs to the HyuE racemase family.</text>
</comment>
<evidence type="ECO:0000313" key="3">
    <source>
        <dbReference type="Proteomes" id="UP000295131"/>
    </source>
</evidence>
<dbReference type="RefSeq" id="WP_133284940.1">
    <property type="nucleotide sequence ID" value="NZ_SMSI01000002.1"/>
</dbReference>
<dbReference type="InterPro" id="IPR015942">
    <property type="entry name" value="Asp/Glu/hydantoin_racemase"/>
</dbReference>
<evidence type="ECO:0000256" key="1">
    <source>
        <dbReference type="ARBA" id="ARBA00038414"/>
    </source>
</evidence>
<dbReference type="OrthoDB" id="9791723at2"/>
<dbReference type="InterPro" id="IPR053714">
    <property type="entry name" value="Iso_Racemase_Enz_sf"/>
</dbReference>
<protein>
    <submittedName>
        <fullName evidence="2">Aspartate/glutamate racemase family protein</fullName>
    </submittedName>
</protein>
<dbReference type="PANTHER" id="PTHR28047:SF5">
    <property type="entry name" value="PROTEIN DCG1"/>
    <property type="match status" value="1"/>
</dbReference>
<dbReference type="InterPro" id="IPR052186">
    <property type="entry name" value="Hydantoin_racemase-like"/>
</dbReference>
<sequence length="234" mass="24663">MHILVINPNSTETMTRSIEKAARDAAGQGTRITAINPTDTPPAIQGAEDGAAALSGLFRLFETAVNGPDAPGYDACIIACFDDTGLMALKRRARIPVIGIGEAAFHAAMLVGEGFSVITTLGVSIPVIETNLVTYGFMRRCRRVRASEVPVLALESDKDASARTIAGEIELAVEEDRPDAIVLGCAGMADLADALSERFRLPVIDGVAAAVALSEALHAVRVDRWIRGPEGRVA</sequence>
<reference evidence="2 3" key="1">
    <citation type="journal article" date="2013" name="Int. J. Syst. Evol. Microbiol.">
        <title>Hoeflea suaedae sp. nov., an endophytic bacterium isolated from the root of the halophyte Suaeda maritima.</title>
        <authorList>
            <person name="Chung E.J."/>
            <person name="Park J.A."/>
            <person name="Pramanik P."/>
            <person name="Bibi F."/>
            <person name="Jeon C.O."/>
            <person name="Chung Y.R."/>
        </authorList>
    </citation>
    <scope>NUCLEOTIDE SEQUENCE [LARGE SCALE GENOMIC DNA]</scope>
    <source>
        <strain evidence="2 3">YC6898</strain>
    </source>
</reference>
<gene>
    <name evidence="2" type="ORF">E2A64_13245</name>
</gene>
<organism evidence="2 3">
    <name type="scientific">Pseudohoeflea suaedae</name>
    <dbReference type="NCBI Taxonomy" id="877384"/>
    <lineage>
        <taxon>Bacteria</taxon>
        <taxon>Pseudomonadati</taxon>
        <taxon>Pseudomonadota</taxon>
        <taxon>Alphaproteobacteria</taxon>
        <taxon>Hyphomicrobiales</taxon>
        <taxon>Rhizobiaceae</taxon>
        <taxon>Pseudohoeflea</taxon>
    </lineage>
</organism>
<dbReference type="EMBL" id="SMSI01000002">
    <property type="protein sequence ID" value="TDH36243.1"/>
    <property type="molecule type" value="Genomic_DNA"/>
</dbReference>
<dbReference type="PANTHER" id="PTHR28047">
    <property type="entry name" value="PROTEIN DCG1"/>
    <property type="match status" value="1"/>
</dbReference>
<comment type="caution">
    <text evidence="2">The sequence shown here is derived from an EMBL/GenBank/DDBJ whole genome shotgun (WGS) entry which is preliminary data.</text>
</comment>
<dbReference type="Pfam" id="PF01177">
    <property type="entry name" value="Asp_Glu_race"/>
    <property type="match status" value="1"/>
</dbReference>
<evidence type="ECO:0000313" key="2">
    <source>
        <dbReference type="EMBL" id="TDH36243.1"/>
    </source>
</evidence>
<dbReference type="Gene3D" id="3.40.50.12500">
    <property type="match status" value="1"/>
</dbReference>
<dbReference type="Proteomes" id="UP000295131">
    <property type="component" value="Unassembled WGS sequence"/>
</dbReference>
<name>A0A4R5PKJ5_9HYPH</name>
<dbReference type="AlphaFoldDB" id="A0A4R5PKJ5"/>
<proteinExistence type="inferred from homology"/>
<keyword evidence="3" id="KW-1185">Reference proteome</keyword>
<dbReference type="GO" id="GO:0047661">
    <property type="term" value="F:amino-acid racemase activity"/>
    <property type="evidence" value="ECO:0007669"/>
    <property type="project" value="InterPro"/>
</dbReference>
<accession>A0A4R5PKJ5</accession>